<dbReference type="GO" id="GO:0000166">
    <property type="term" value="F:nucleotide binding"/>
    <property type="evidence" value="ECO:0007669"/>
    <property type="project" value="InterPro"/>
</dbReference>
<dbReference type="PANTHER" id="PTHR43818:SF11">
    <property type="entry name" value="BCDNA.GH03377"/>
    <property type="match status" value="1"/>
</dbReference>
<reference evidence="5" key="1">
    <citation type="submission" date="2021-01" db="EMBL/GenBank/DDBJ databases">
        <authorList>
            <person name="Corre E."/>
            <person name="Pelletier E."/>
            <person name="Niang G."/>
            <person name="Scheremetjew M."/>
            <person name="Finn R."/>
            <person name="Kale V."/>
            <person name="Holt S."/>
            <person name="Cochrane G."/>
            <person name="Meng A."/>
            <person name="Brown T."/>
            <person name="Cohen L."/>
        </authorList>
    </citation>
    <scope>NUCLEOTIDE SEQUENCE</scope>
    <source>
        <strain evidence="5">CCMP2877</strain>
    </source>
</reference>
<evidence type="ECO:0000259" key="3">
    <source>
        <dbReference type="Pfam" id="PF01408"/>
    </source>
</evidence>
<dbReference type="EMBL" id="HBGJ01017418">
    <property type="protein sequence ID" value="CAD9252822.1"/>
    <property type="molecule type" value="Transcribed_RNA"/>
</dbReference>
<protein>
    <recommendedName>
        <fullName evidence="6">Gfo/Idh/MocA-like oxidoreductase N-terminal domain-containing protein</fullName>
    </recommendedName>
</protein>
<dbReference type="InterPro" id="IPR036291">
    <property type="entry name" value="NAD(P)-bd_dom_sf"/>
</dbReference>
<dbReference type="SUPFAM" id="SSF51735">
    <property type="entry name" value="NAD(P)-binding Rossmann-fold domains"/>
    <property type="match status" value="1"/>
</dbReference>
<accession>A0A7S1U0T1</accession>
<dbReference type="Gene3D" id="3.30.360.10">
    <property type="entry name" value="Dihydrodipicolinate Reductase, domain 2"/>
    <property type="match status" value="1"/>
</dbReference>
<sequence length="371" mass="39909">MVIKVGIIGTGWGIFAQMPGFRKAGMEVTALWSRTLEKAQKLCAEHGIQHAFDSFEDLANCDDVDLVCVATPVSARKEAVLAAVRAGKHVLAEKPFGLNAGEAQEMLEASVAEGPGKLYLCDFELRCVPAFRKMRAFIEDGDIGPVQFVTFSCLWTMAYLKDDAIFGHYNNKAMGGGVSCSFAPHFVDLCRYLFSQEVAKVSALERTLLQALPDHDGNPRAVTADGFVSAQLLMTDGTPVQITLSGRTPGPPGLENRMIIVGSSGTLVYDFATQEFKAWLGGAERGAEPTVAEPPVEGAGEFDSWAKLGTPELGRAIRLALEGDAGDDAAEMPPLEVSMLGSFYDAVHVQKVTDAMHLSADQNGAWIDIEY</sequence>
<evidence type="ECO:0000313" key="5">
    <source>
        <dbReference type="EMBL" id="CAD9252822.1"/>
    </source>
</evidence>
<feature type="domain" description="Gfo/Idh/MocA-like oxidoreductase N-terminal" evidence="3">
    <location>
        <begin position="3"/>
        <end position="110"/>
    </location>
</feature>
<organism evidence="5">
    <name type="scientific">Phaeomonas parva</name>
    <dbReference type="NCBI Taxonomy" id="124430"/>
    <lineage>
        <taxon>Eukaryota</taxon>
        <taxon>Sar</taxon>
        <taxon>Stramenopiles</taxon>
        <taxon>Ochrophyta</taxon>
        <taxon>Pinguiophyceae</taxon>
        <taxon>Pinguiochrysidales</taxon>
        <taxon>Pinguiochrysidaceae</taxon>
        <taxon>Phaeomonas</taxon>
    </lineage>
</organism>
<dbReference type="InterPro" id="IPR055170">
    <property type="entry name" value="GFO_IDH_MocA-like_dom"/>
</dbReference>
<name>A0A7S1U0T1_9STRA</name>
<gene>
    <name evidence="5" type="ORF">PPAR1163_LOCUS11186</name>
</gene>
<dbReference type="Pfam" id="PF01408">
    <property type="entry name" value="GFO_IDH_MocA"/>
    <property type="match status" value="1"/>
</dbReference>
<dbReference type="AlphaFoldDB" id="A0A7S1U0T1"/>
<dbReference type="Pfam" id="PF22725">
    <property type="entry name" value="GFO_IDH_MocA_C3"/>
    <property type="match status" value="1"/>
</dbReference>
<evidence type="ECO:0008006" key="6">
    <source>
        <dbReference type="Google" id="ProtNLM"/>
    </source>
</evidence>
<feature type="domain" description="GFO/IDH/MocA-like oxidoreductase" evidence="4">
    <location>
        <begin position="131"/>
        <end position="267"/>
    </location>
</feature>
<dbReference type="SUPFAM" id="SSF55347">
    <property type="entry name" value="Glyceraldehyde-3-phosphate dehydrogenase-like, C-terminal domain"/>
    <property type="match status" value="1"/>
</dbReference>
<dbReference type="Gene3D" id="3.40.50.720">
    <property type="entry name" value="NAD(P)-binding Rossmann-like Domain"/>
    <property type="match status" value="1"/>
</dbReference>
<dbReference type="GO" id="GO:0016491">
    <property type="term" value="F:oxidoreductase activity"/>
    <property type="evidence" value="ECO:0007669"/>
    <property type="project" value="UniProtKB-KW"/>
</dbReference>
<evidence type="ECO:0000256" key="1">
    <source>
        <dbReference type="ARBA" id="ARBA00010928"/>
    </source>
</evidence>
<comment type="similarity">
    <text evidence="1">Belongs to the Gfo/Idh/MocA family.</text>
</comment>
<proteinExistence type="inferred from homology"/>
<keyword evidence="2" id="KW-0560">Oxidoreductase</keyword>
<dbReference type="InterPro" id="IPR000683">
    <property type="entry name" value="Gfo/Idh/MocA-like_OxRdtase_N"/>
</dbReference>
<dbReference type="PANTHER" id="PTHR43818">
    <property type="entry name" value="BCDNA.GH03377"/>
    <property type="match status" value="1"/>
</dbReference>
<evidence type="ECO:0000259" key="4">
    <source>
        <dbReference type="Pfam" id="PF22725"/>
    </source>
</evidence>
<evidence type="ECO:0000256" key="2">
    <source>
        <dbReference type="ARBA" id="ARBA00023002"/>
    </source>
</evidence>
<dbReference type="InterPro" id="IPR050463">
    <property type="entry name" value="Gfo/Idh/MocA_oxidrdct_glycsds"/>
</dbReference>